<keyword evidence="5" id="KW-1185">Reference proteome</keyword>
<dbReference type="OrthoDB" id="9026703at2"/>
<dbReference type="InterPro" id="IPR032428">
    <property type="entry name" value="TrfB"/>
</dbReference>
<proteinExistence type="predicted"/>
<dbReference type="Pfam" id="PF16509">
    <property type="entry name" value="KORA"/>
    <property type="match status" value="1"/>
</dbReference>
<dbReference type="Gene3D" id="1.10.10.2690">
    <property type="match status" value="1"/>
</dbReference>
<dbReference type="SUPFAM" id="SSF88659">
    <property type="entry name" value="Sigma3 and sigma4 domains of RNA polymerase sigma factors"/>
    <property type="match status" value="1"/>
</dbReference>
<dbReference type="RefSeq" id="WP_054018780.1">
    <property type="nucleotide sequence ID" value="NZ_BBYR01000009.1"/>
</dbReference>
<keyword evidence="2" id="KW-0804">Transcription</keyword>
<feature type="domain" description="TrfB transcriptional repressor protein" evidence="3">
    <location>
        <begin position="1"/>
        <end position="55"/>
    </location>
</feature>
<gene>
    <name evidence="4" type="ORF">ISF6_5363</name>
</gene>
<evidence type="ECO:0000256" key="1">
    <source>
        <dbReference type="ARBA" id="ARBA00023015"/>
    </source>
</evidence>
<dbReference type="InterPro" id="IPR053721">
    <property type="entry name" value="Fimbrial_Adhesin_Reg"/>
</dbReference>
<comment type="caution">
    <text evidence="4">The sequence shown here is derived from an EMBL/GenBank/DDBJ whole genome shotgun (WGS) entry which is preliminary data.</text>
</comment>
<accession>A0A0K8NXM2</accession>
<dbReference type="AlphaFoldDB" id="A0A0K8NXM2"/>
<protein>
    <recommendedName>
        <fullName evidence="3">TrfB transcriptional repressor protein domain-containing protein</fullName>
    </recommendedName>
</protein>
<dbReference type="EMBL" id="BBYR01000009">
    <property type="protein sequence ID" value="GAP34655.1"/>
    <property type="molecule type" value="Genomic_DNA"/>
</dbReference>
<dbReference type="Proteomes" id="UP000037660">
    <property type="component" value="Unassembled WGS sequence"/>
</dbReference>
<evidence type="ECO:0000313" key="5">
    <source>
        <dbReference type="Proteomes" id="UP000037660"/>
    </source>
</evidence>
<evidence type="ECO:0000256" key="2">
    <source>
        <dbReference type="ARBA" id="ARBA00023163"/>
    </source>
</evidence>
<organism evidence="4 5">
    <name type="scientific">Piscinibacter sakaiensis</name>
    <name type="common">Ideonella sakaiensis</name>
    <dbReference type="NCBI Taxonomy" id="1547922"/>
    <lineage>
        <taxon>Bacteria</taxon>
        <taxon>Pseudomonadati</taxon>
        <taxon>Pseudomonadota</taxon>
        <taxon>Betaproteobacteria</taxon>
        <taxon>Burkholderiales</taxon>
        <taxon>Sphaerotilaceae</taxon>
        <taxon>Piscinibacter</taxon>
    </lineage>
</organism>
<name>A0A0K8NXM2_PISS1</name>
<reference evidence="5" key="1">
    <citation type="submission" date="2015-07" db="EMBL/GenBank/DDBJ databases">
        <title>Discovery of a poly(ethylene terephthalate assimilation.</title>
        <authorList>
            <person name="Yoshida S."/>
            <person name="Hiraga K."/>
            <person name="Takehana T."/>
            <person name="Taniguchi I."/>
            <person name="Yamaji H."/>
            <person name="Maeda Y."/>
            <person name="Toyohara K."/>
            <person name="Miyamoto K."/>
            <person name="Kimura Y."/>
            <person name="Oda K."/>
        </authorList>
    </citation>
    <scope>NUCLEOTIDE SEQUENCE [LARGE SCALE GENOMIC DNA]</scope>
    <source>
        <strain evidence="5">NBRC 110686 / TISTR 2288 / 201-F6</strain>
    </source>
</reference>
<dbReference type="InterPro" id="IPR013324">
    <property type="entry name" value="RNA_pol_sigma_r3/r4-like"/>
</dbReference>
<reference evidence="4 5" key="2">
    <citation type="journal article" date="2016" name="Science">
        <title>A bacterium that degrades and assimilates poly(ethylene terephthalate).</title>
        <authorList>
            <person name="Yoshida S."/>
            <person name="Hiraga K."/>
            <person name="Takehana T."/>
            <person name="Taniguchi I."/>
            <person name="Yamaji H."/>
            <person name="Maeda Y."/>
            <person name="Toyohara K."/>
            <person name="Miyamoto K."/>
            <person name="Kimura Y."/>
            <person name="Oda K."/>
        </authorList>
    </citation>
    <scope>NUCLEOTIDE SEQUENCE [LARGE SCALE GENOMIC DNA]</scope>
    <source>
        <strain evidence="5">NBRC 110686 / TISTR 2288 / 201-F6</strain>
    </source>
</reference>
<keyword evidence="1" id="KW-0805">Transcription regulation</keyword>
<evidence type="ECO:0000313" key="4">
    <source>
        <dbReference type="EMBL" id="GAP34655.1"/>
    </source>
</evidence>
<evidence type="ECO:0000259" key="3">
    <source>
        <dbReference type="Pfam" id="PF16509"/>
    </source>
</evidence>
<sequence length="72" mass="7731">MTPEQFEALASLARLQATAESVRMVMVDGLSQVEAGERTGKSKQAVYRDVRKARQVLALARQACGLPPDSAA</sequence>